<keyword evidence="9" id="KW-0234">DNA repair</keyword>
<evidence type="ECO:0000256" key="7">
    <source>
        <dbReference type="ARBA" id="ARBA00023004"/>
    </source>
</evidence>
<evidence type="ECO:0000256" key="1">
    <source>
        <dbReference type="ARBA" id="ARBA00006521"/>
    </source>
</evidence>
<dbReference type="Pfam" id="PF03167">
    <property type="entry name" value="UDG"/>
    <property type="match status" value="1"/>
</dbReference>
<reference evidence="11 12" key="1">
    <citation type="submission" date="2020-11" db="EMBL/GenBank/DDBJ databases">
        <title>genome sequence of strain KACC 18849.</title>
        <authorList>
            <person name="Gao J."/>
            <person name="Zhang X."/>
        </authorList>
    </citation>
    <scope>NUCLEOTIDE SEQUENCE [LARGE SCALE GENOMIC DNA]</scope>
    <source>
        <strain evidence="11 12">KACC 18849</strain>
    </source>
</reference>
<dbReference type="CDD" id="cd10030">
    <property type="entry name" value="UDG-F4_TTUDGA_SPO1dp_like"/>
    <property type="match status" value="1"/>
</dbReference>
<keyword evidence="12" id="KW-1185">Reference proteome</keyword>
<dbReference type="PANTHER" id="PTHR33693:SF9">
    <property type="entry name" value="TYPE-4 URACIL-DNA GLYCOSYLASE"/>
    <property type="match status" value="1"/>
</dbReference>
<evidence type="ECO:0000256" key="3">
    <source>
        <dbReference type="ARBA" id="ARBA00022485"/>
    </source>
</evidence>
<evidence type="ECO:0000259" key="10">
    <source>
        <dbReference type="SMART" id="SM00986"/>
    </source>
</evidence>
<keyword evidence="6" id="KW-0378">Hydrolase</keyword>
<dbReference type="SMART" id="SM00987">
    <property type="entry name" value="UreE_C"/>
    <property type="match status" value="1"/>
</dbReference>
<dbReference type="NCBIfam" id="TIGR03915">
    <property type="entry name" value="SAM_7_link_chp"/>
    <property type="match status" value="1"/>
</dbReference>
<keyword evidence="5" id="KW-0227">DNA damage</keyword>
<comment type="caution">
    <text evidence="11">The sequence shown here is derived from an EMBL/GenBank/DDBJ whole genome shotgun (WGS) entry which is preliminary data.</text>
</comment>
<proteinExistence type="inferred from homology"/>
<evidence type="ECO:0000313" key="11">
    <source>
        <dbReference type="EMBL" id="MBI1685481.1"/>
    </source>
</evidence>
<comment type="similarity">
    <text evidence="1">Belongs to the uracil-DNA glycosylase (UDG) superfamily. Type 4 (UDGa) family.</text>
</comment>
<dbReference type="NCBIfam" id="TIGR03914">
    <property type="entry name" value="UDG_fam_dom"/>
    <property type="match status" value="1"/>
</dbReference>
<dbReference type="RefSeq" id="WP_198577388.1">
    <property type="nucleotide sequence ID" value="NZ_JADWOX010000013.1"/>
</dbReference>
<dbReference type="InterPro" id="IPR025404">
    <property type="entry name" value="DUF4130"/>
</dbReference>
<feature type="domain" description="Uracil-DNA glycosylase-like" evidence="10">
    <location>
        <begin position="307"/>
        <end position="467"/>
    </location>
</feature>
<dbReference type="InterPro" id="IPR005273">
    <property type="entry name" value="Ura-DNA_glyco_family4"/>
</dbReference>
<dbReference type="Gene3D" id="3.40.470.10">
    <property type="entry name" value="Uracil-DNA glycosylase-like domain"/>
    <property type="match status" value="1"/>
</dbReference>
<evidence type="ECO:0000313" key="12">
    <source>
        <dbReference type="Proteomes" id="UP000639859"/>
    </source>
</evidence>
<keyword evidence="8" id="KW-0411">Iron-sulfur</keyword>
<accession>A0ABS0T0S7</accession>
<dbReference type="NCBIfam" id="TIGR00758">
    <property type="entry name" value="UDG_fam4"/>
    <property type="match status" value="1"/>
</dbReference>
<name>A0ABS0T0S7_9CAUL</name>
<evidence type="ECO:0000256" key="9">
    <source>
        <dbReference type="ARBA" id="ARBA00023204"/>
    </source>
</evidence>
<dbReference type="Proteomes" id="UP000639859">
    <property type="component" value="Unassembled WGS sequence"/>
</dbReference>
<keyword evidence="4" id="KW-0479">Metal-binding</keyword>
<dbReference type="Pfam" id="PF13566">
    <property type="entry name" value="DUF4130"/>
    <property type="match status" value="1"/>
</dbReference>
<gene>
    <name evidence="11" type="ORF">I4Q42_17560</name>
</gene>
<evidence type="ECO:0000256" key="5">
    <source>
        <dbReference type="ARBA" id="ARBA00022763"/>
    </source>
</evidence>
<dbReference type="InterPro" id="IPR051536">
    <property type="entry name" value="UDG_Type-4/5"/>
</dbReference>
<dbReference type="PANTHER" id="PTHR33693">
    <property type="entry name" value="TYPE-5 URACIL-DNA GLYCOSYLASE"/>
    <property type="match status" value="1"/>
</dbReference>
<sequence>MRVVRLASEIDFDGWRIAARRLRAKGVTPETVIWKVERDLFEAPAPATPSAPAGAFTVPPAFVDLARSVILHRAPDRLPLLYRLLWRLEREPRLIDNPADPDVAKARDMQKAVSRAIHKMHAFVRFRLVETDPETYAAWFEPAHRVTEAAAPFFARRFTTMTWTILTPDACVAWDGETLKVSDGADPAEAPSEDAQEELWRTYYASIFNPARLNEKMMRQEMPKRYWRNLPEARLIPQLIETAQARAAAMVAATPSPAPDRVLKAAMRQARDGSYNSDVPTSLEAVAAGVQLCRRCDLWRDATQGVPGQGAANARLMFVGEQPGDQEDLAGLPFIGPAGQVFDEALSEAGVPRDRTYVTNAVKHFKHEPRGKRRIHKTPGGGEVQACRWWLDHERRLVRPRVIVALGATAANAVMGKATPIGVNRGKALQLPDQTRAVLTYHPSFLLRLPDPDARARARAEFIEDLRLAGELAGLLD</sequence>
<organism evidence="11 12">
    <name type="scientific">Caulobacter hibisci</name>
    <dbReference type="NCBI Taxonomy" id="2035993"/>
    <lineage>
        <taxon>Bacteria</taxon>
        <taxon>Pseudomonadati</taxon>
        <taxon>Pseudomonadota</taxon>
        <taxon>Alphaproteobacteria</taxon>
        <taxon>Caulobacterales</taxon>
        <taxon>Caulobacteraceae</taxon>
        <taxon>Caulobacter</taxon>
    </lineage>
</organism>
<dbReference type="InterPro" id="IPR005122">
    <property type="entry name" value="Uracil-DNA_glycosylase-like"/>
</dbReference>
<keyword evidence="7" id="KW-0408">Iron</keyword>
<evidence type="ECO:0000256" key="2">
    <source>
        <dbReference type="ARBA" id="ARBA00019403"/>
    </source>
</evidence>
<keyword evidence="3" id="KW-0004">4Fe-4S</keyword>
<dbReference type="SUPFAM" id="SSF52141">
    <property type="entry name" value="Uracil-DNA glycosylase-like"/>
    <property type="match status" value="1"/>
</dbReference>
<evidence type="ECO:0000256" key="6">
    <source>
        <dbReference type="ARBA" id="ARBA00022801"/>
    </source>
</evidence>
<dbReference type="InterPro" id="IPR036895">
    <property type="entry name" value="Uracil-DNA_glycosylase-like_sf"/>
</dbReference>
<dbReference type="EMBL" id="JADWOX010000013">
    <property type="protein sequence ID" value="MBI1685481.1"/>
    <property type="molecule type" value="Genomic_DNA"/>
</dbReference>
<dbReference type="InterPro" id="IPR023875">
    <property type="entry name" value="DNA_repair_put"/>
</dbReference>
<evidence type="ECO:0000256" key="8">
    <source>
        <dbReference type="ARBA" id="ARBA00023014"/>
    </source>
</evidence>
<protein>
    <recommendedName>
        <fullName evidence="2">Type-4 uracil-DNA glycosylase</fullName>
    </recommendedName>
</protein>
<evidence type="ECO:0000256" key="4">
    <source>
        <dbReference type="ARBA" id="ARBA00022723"/>
    </source>
</evidence>
<dbReference type="SMART" id="SM00986">
    <property type="entry name" value="UDG"/>
    <property type="match status" value="1"/>
</dbReference>